<dbReference type="GO" id="GO:0007411">
    <property type="term" value="P:axon guidance"/>
    <property type="evidence" value="ECO:0007669"/>
    <property type="project" value="TreeGrafter"/>
</dbReference>
<dbReference type="OMA" id="QNINDCD"/>
<feature type="repeat" description="ANK" evidence="26">
    <location>
        <begin position="1540"/>
        <end position="1572"/>
    </location>
</feature>
<dbReference type="FunFam" id="2.10.25.10:FF:000092">
    <property type="entry name" value="Neurogenic locus notch protein 1"/>
    <property type="match status" value="1"/>
</dbReference>
<dbReference type="GO" id="GO:0005509">
    <property type="term" value="F:calcium ion binding"/>
    <property type="evidence" value="ECO:0007669"/>
    <property type="project" value="InterPro"/>
</dbReference>
<evidence type="ECO:0000259" key="30">
    <source>
        <dbReference type="PROSITE" id="PS50026"/>
    </source>
</evidence>
<dbReference type="Gene3D" id="1.25.40.20">
    <property type="entry name" value="Ankyrin repeat-containing domain"/>
    <property type="match status" value="1"/>
</dbReference>
<keyword evidence="7" id="KW-1052">Target cell membrane</keyword>
<evidence type="ECO:0000256" key="28">
    <source>
        <dbReference type="SAM" id="MobiDB-lite"/>
    </source>
</evidence>
<evidence type="ECO:0000256" key="25">
    <source>
        <dbReference type="ARBA" id="ARBA00023298"/>
    </source>
</evidence>
<evidence type="ECO:0000256" key="14">
    <source>
        <dbReference type="ARBA" id="ARBA00022989"/>
    </source>
</evidence>
<dbReference type="PANTHER" id="PTHR45836">
    <property type="entry name" value="SLIT HOMOLOG"/>
    <property type="match status" value="1"/>
</dbReference>
<feature type="domain" description="LNR" evidence="31">
    <location>
        <begin position="970"/>
        <end position="1012"/>
    </location>
</feature>
<dbReference type="SUPFAM" id="SSF48403">
    <property type="entry name" value="Ankyrin repeat"/>
    <property type="match status" value="1"/>
</dbReference>
<feature type="domain" description="EGF-like" evidence="30">
    <location>
        <begin position="152"/>
        <end position="188"/>
    </location>
</feature>
<feature type="domain" description="EGF-like" evidence="30">
    <location>
        <begin position="903"/>
        <end position="939"/>
    </location>
</feature>
<feature type="disulfide bond" evidence="27">
    <location>
        <begin position="685"/>
        <end position="694"/>
    </location>
</feature>
<keyword evidence="16" id="KW-0528">Neurotoxin</keyword>
<dbReference type="Pfam" id="PF12796">
    <property type="entry name" value="Ank_2"/>
    <property type="match status" value="1"/>
</dbReference>
<dbReference type="SMART" id="SM00004">
    <property type="entry name" value="NL"/>
    <property type="match status" value="2"/>
</dbReference>
<feature type="domain" description="EGF-like" evidence="30">
    <location>
        <begin position="310"/>
        <end position="348"/>
    </location>
</feature>
<evidence type="ECO:0000256" key="10">
    <source>
        <dbReference type="ARBA" id="ARBA00022737"/>
    </source>
</evidence>
<keyword evidence="11" id="KW-0221">Differentiation</keyword>
<keyword evidence="24" id="KW-0539">Nucleus</keyword>
<keyword evidence="17 26" id="KW-0040">ANK repeat</keyword>
<dbReference type="InterPro" id="IPR000800">
    <property type="entry name" value="Notch_dom"/>
</dbReference>
<feature type="compositionally biased region" description="Low complexity" evidence="28">
    <location>
        <begin position="1598"/>
        <end position="1674"/>
    </location>
</feature>
<name>A0A9Q0LZ51_BLOTA</name>
<dbReference type="FunFam" id="2.10.25.10:FF:000125">
    <property type="entry name" value="Neurogenic locus notch protein-like"/>
    <property type="match status" value="1"/>
</dbReference>
<dbReference type="SMART" id="SM00181">
    <property type="entry name" value="EGF"/>
    <property type="match status" value="21"/>
</dbReference>
<evidence type="ECO:0000256" key="2">
    <source>
        <dbReference type="ARBA" id="ARBA00004175"/>
    </source>
</evidence>
<dbReference type="InterPro" id="IPR002110">
    <property type="entry name" value="Ankyrin_rpt"/>
</dbReference>
<feature type="domain" description="EGF-like" evidence="30">
    <location>
        <begin position="865"/>
        <end position="901"/>
    </location>
</feature>
<feature type="compositionally biased region" description="Low complexity" evidence="28">
    <location>
        <begin position="1943"/>
        <end position="1962"/>
    </location>
</feature>
<evidence type="ECO:0000256" key="19">
    <source>
        <dbReference type="ARBA" id="ARBA00023157"/>
    </source>
</evidence>
<feature type="disulfide bond" evidence="27">
    <location>
        <begin position="338"/>
        <end position="347"/>
    </location>
</feature>
<feature type="repeat" description="ANK" evidence="26">
    <location>
        <begin position="1407"/>
        <end position="1439"/>
    </location>
</feature>
<dbReference type="FunFam" id="2.10.25.10:FF:000122">
    <property type="entry name" value="Protein crumbs homolog 2"/>
    <property type="match status" value="4"/>
</dbReference>
<feature type="domain" description="EGF-like" evidence="30">
    <location>
        <begin position="272"/>
        <end position="308"/>
    </location>
</feature>
<feature type="domain" description="EGF-like" evidence="30">
    <location>
        <begin position="621"/>
        <end position="657"/>
    </location>
</feature>
<dbReference type="PANTHER" id="PTHR45836:SF23">
    <property type="entry name" value="NEUROGENIC LOCUS NOTCH HOMOLOG PROTEIN 1"/>
    <property type="match status" value="1"/>
</dbReference>
<evidence type="ECO:0000256" key="27">
    <source>
        <dbReference type="PROSITE-ProRule" id="PRU00076"/>
    </source>
</evidence>
<evidence type="ECO:0000313" key="32">
    <source>
        <dbReference type="EMBL" id="KAJ6215788.1"/>
    </source>
</evidence>
<dbReference type="InterPro" id="IPR000152">
    <property type="entry name" value="EGF-type_Asp/Asn_hydroxyl_site"/>
</dbReference>
<evidence type="ECO:0000256" key="22">
    <source>
        <dbReference type="ARBA" id="ARBA00023170"/>
    </source>
</evidence>
<dbReference type="GO" id="GO:0048589">
    <property type="term" value="P:developmental growth"/>
    <property type="evidence" value="ECO:0007669"/>
    <property type="project" value="UniProtKB-ARBA"/>
</dbReference>
<keyword evidence="25" id="KW-1053">Target membrane</keyword>
<dbReference type="InterPro" id="IPR049883">
    <property type="entry name" value="NOTCH1_EGF-like"/>
</dbReference>
<feature type="compositionally biased region" description="Low complexity" evidence="28">
    <location>
        <begin position="1824"/>
        <end position="1841"/>
    </location>
</feature>
<dbReference type="CDD" id="cd00054">
    <property type="entry name" value="EGF_CA"/>
    <property type="match status" value="18"/>
</dbReference>
<dbReference type="Gene3D" id="4.10.470.20">
    <property type="match status" value="1"/>
</dbReference>
<feature type="domain" description="EGF-like" evidence="30">
    <location>
        <begin position="112"/>
        <end position="151"/>
    </location>
</feature>
<feature type="disulfide bond" evidence="27">
    <location>
        <begin position="423"/>
        <end position="432"/>
    </location>
</feature>
<dbReference type="SUPFAM" id="SSF57184">
    <property type="entry name" value="Growth factor receptor domain"/>
    <property type="match status" value="1"/>
</dbReference>
<keyword evidence="12" id="KW-0106">Calcium</keyword>
<dbReference type="Pfam" id="PF00023">
    <property type="entry name" value="Ank"/>
    <property type="match status" value="1"/>
</dbReference>
<dbReference type="PROSITE" id="PS50026">
    <property type="entry name" value="EGF_3"/>
    <property type="match status" value="21"/>
</dbReference>
<dbReference type="GO" id="GO:0006887">
    <property type="term" value="P:exocytosis"/>
    <property type="evidence" value="ECO:0007669"/>
    <property type="project" value="UniProtKB-KW"/>
</dbReference>
<feature type="region of interest" description="Disordered" evidence="28">
    <location>
        <begin position="1808"/>
        <end position="1848"/>
    </location>
</feature>
<feature type="disulfide bond" evidence="27">
    <location>
        <begin position="463"/>
        <end position="472"/>
    </location>
</feature>
<evidence type="ECO:0000256" key="18">
    <source>
        <dbReference type="ARBA" id="ARBA00023136"/>
    </source>
</evidence>
<dbReference type="GO" id="GO:0044231">
    <property type="term" value="C:host cell presynaptic membrane"/>
    <property type="evidence" value="ECO:0007669"/>
    <property type="project" value="UniProtKB-KW"/>
</dbReference>
<feature type="disulfide bond" evidence="27">
    <location>
        <begin position="647"/>
        <end position="656"/>
    </location>
</feature>
<evidence type="ECO:0000256" key="15">
    <source>
        <dbReference type="ARBA" id="ARBA00023015"/>
    </source>
</evidence>
<evidence type="ECO:0000313" key="33">
    <source>
        <dbReference type="Proteomes" id="UP001142055"/>
    </source>
</evidence>
<feature type="transmembrane region" description="Helical" evidence="29">
    <location>
        <begin position="6"/>
        <end position="24"/>
    </location>
</feature>
<feature type="disulfide bond" evidence="27">
    <location>
        <begin position="241"/>
        <end position="258"/>
    </location>
</feature>
<feature type="domain" description="EGF-like" evidence="30">
    <location>
        <begin position="582"/>
        <end position="619"/>
    </location>
</feature>
<evidence type="ECO:0000256" key="17">
    <source>
        <dbReference type="ARBA" id="ARBA00023043"/>
    </source>
</evidence>
<evidence type="ECO:0008006" key="34">
    <source>
        <dbReference type="Google" id="ProtNLM"/>
    </source>
</evidence>
<evidence type="ECO:0000256" key="3">
    <source>
        <dbReference type="ARBA" id="ARBA00004251"/>
    </source>
</evidence>
<feature type="disulfide bond" evidence="27">
    <location>
        <begin position="404"/>
        <end position="421"/>
    </location>
</feature>
<feature type="disulfide bond" evidence="27">
    <location>
        <begin position="609"/>
        <end position="618"/>
    </location>
</feature>
<evidence type="ECO:0000256" key="6">
    <source>
        <dbReference type="ARBA" id="ARBA00022536"/>
    </source>
</evidence>
<sequence length="2472" mass="273042">MNHYYLLINIFLIFINQFIVSNQLSNSFIGGRCMPNSCENDGKCLYNDLGQPYCRCAAKYAGRHCQYLNPCYGSNRCFNGGTCQTVSPPNQTPTIKCLCPLGFSATLCEVEDANVCRDTRPCANGGKCVLKGNLTTYECICALGWRGPNCQQPDNCATQPCRNGATCHSTSNGYQCHCAPGFTGTTCSDDVNECHEIGHQRACNHKGVCINTFGSYRCNCEPDFTGQHCETRYVPCETNPCENGGNCVPNYQSLSYNCTCKAGFIGHNCEVNIDDCGGHLCQNGGTCIDGVNKYTCSCPTNFTGPFCAQDVDECSIRPHVCQNGATCANTHGSFSCICVNGWTGATCSENINDCVDIPCFNGATCHDRVGSFYCQCPPGKTGLLCHLEDACASNPCQVIFHSICISGAVCDTSPVDGTYICSCPSGFKGIDCTEDIDECHDSGSPCEHGGTCVNIPGSFRCDCAVGFAGARCEVNINECDSNPCQNDGTCLDERGSYRCVCMPAANLLMLCADSEKVTRSKVHIAIGRRRRLATSSWSSSFFFLLLLLHPHHHLLCLHAFSRSLDRGNRFSAPLPEHILYLPLANANVFQQYRNNALCTDLINGYRCLCMHSFEGSNCEKLVDQCYNNPCRNGGTCHNEFQTYGCACPDGFTGRNCEINVNDCESNPCLNNGKCIDMINSFQCVCKAGYTGLMCQNQINECLSMPCLYGGTCIDIPGAGYRCRCPNGTEGYNCGINENECCWIRGDQCEIDIDECQSNPCANGATCYNMPNAFKCVCPKGFFGSRCLSDVDECASNPCFNGGTCEDDVNKYVCHCVRGYTGRRCEANIDECASNPCLNGGLCYDHIGNFTCKCQPGFMGSLCEVNINECAPNPCLNNGRCIDMINGFRCSCTSGFTGNYCENDVDECATNPCANGAVCEDRPNGFHCTCMNGFYGPTCQSTVNEWENDSSSTNENGDHRIRLHKNPWKNCPKAEYCYKRFRNGRCDPECNIRECFFDDFECNNFNNNNNNHNINHPGRPIGTCNEQFDSYCSNNYGNGFCDYGCNNAECGWDGLDCEKDPPGTNEDLNGDLLVDIDMPITQLNNSGNEPPKLKLFLRALFAATGSVFRVKEIRSDGYGSSLVINVDNRKCSDQCFENPQQIADFLRASKERGHSELDSMMEEWGASYNAKAREKGRIGPENSVQSFTYAVLILFSLLFIGILLGVLYSTSGRKKVARGITWFPEGFFAHQIIPGSGGSSRSGHHHRSSEVASAAGGQFNSRHGRRNNERGIHHSNSIRSGCPDGQEMLQFKSREDLLLNDDKANCAAIYEEPYENRHWTNAHYDAFQQPHDSMTPPLPANHSSIDVPGPNGMTPLMTMVSTMANSHSQQQQQQQYPLNDNPELVPDNKIVLDLLNNGANPNLTCDKTAETSLHLAARYARADAAKRLIEGGADCNAQDATGRTPLHTAIAADARGVFEILLRNRTANLNSRTNDGTTPLILSARMANEGMVEQLVTHECDLNGADDSGKTALHWAASVNNLDAVRVLLQHGADRDAKNNKEETPLFLAAREGAYACAKLLLDFHANRDITDHMDRLPRDVALERMHTDIVTLLDEYEPQSPQLHSQLSSGSSSNNVLSPQSSSSSNWNGTLGRTGTGATAAANTTLSRRRTNAANTNTMTSSSNNNNNGSNTNTMHHHLHHQQHLQQQHHQHQSSILSTTSTELTTASIQSTGTLKKHQQQHSAQQPPPPPPPRNGVSLYSTCAMAAQQLSPHQAQPMLLLGSGAPDNGEMIGTTTAAQSLRWPLANLNMTNNNNNGIVGGNCSTMYTSHQQQRPIDSYPTPSPDSWGSSLTSTSSAMISPPSRPPPPYEDCFTQQQSIAVAPRHVMTNSQPATPTATTAPNLNNNYGVQNGGVPGGAAIVSSATAAQSLRWPLANLNTTNGNNGGGNGNCTTMFTSHQQQRPTDSYPTPSPDSWGSLSTSSPLSAHEWNASNTIDDNVHTKRSVTVPPFPDYYSARIRRDMMPVWIENENRIKLEINETIDEEIGEKQGDFNQLNQLKTELDHNLTEQIRDMLFDGVDERDMEIFNDTSLSSQTIDDDGNVIISSETDDQTLTEMVETTTIGSVQTVTDVNEKENPKTTMDSIQLYNNHFEPKSMNGTYITFIFQLEKADSPLPDSFRSSINATREVVCRTLCTSRCHWENIQHLHPFVQTYGDKLFFNLVLIDNQLCPDERPIGDENIQKLLIHHQFVYRITNLTSLHLVGIYASRSMHFIDQTIDIAMHFDHESDLYYFLNGSLLALQLTILIINIFIYHTIWNIRIDQSITFGNIIVQSIHISRWRPIARWFQRNIRLFHSNRSVDLNTPLNNLQEQWQGMIPSTPNNQRRRVFFESQQPLRHQQYDIERQQTVSFNHYPMSPIVRLPRPTNTRPESIQLAVAEIGITKFEHIGPDNREIVVNRDSDQSDQLYSNRVTPIVHNDSGDVRIVVDDSTQY</sequence>
<comment type="caution">
    <text evidence="27">Lacks conserved residue(s) required for the propagation of feature annotation.</text>
</comment>
<dbReference type="SMART" id="SM00179">
    <property type="entry name" value="EGF_CA"/>
    <property type="match status" value="19"/>
</dbReference>
<dbReference type="FunFam" id="2.10.25.10:FF:000123">
    <property type="entry name" value="Crumbs homolog 1 (Drosophila)"/>
    <property type="match status" value="2"/>
</dbReference>
<keyword evidence="21" id="KW-0804">Transcription</keyword>
<comment type="caution">
    <text evidence="32">The sequence shown here is derived from an EMBL/GenBank/DDBJ whole genome shotgun (WGS) entry which is preliminary data.</text>
</comment>
<feature type="domain" description="EGF-like" evidence="30">
    <location>
        <begin position="697"/>
        <end position="734"/>
    </location>
</feature>
<dbReference type="EMBL" id="JAPWDV010000004">
    <property type="protein sequence ID" value="KAJ6215788.1"/>
    <property type="molecule type" value="Genomic_DNA"/>
</dbReference>
<keyword evidence="9" id="KW-0732">Signal</keyword>
<keyword evidence="16" id="KW-0638">Presynaptic neurotoxin</keyword>
<feature type="disulfide bond" evidence="27">
    <location>
        <begin position="376"/>
        <end position="385"/>
    </location>
</feature>
<evidence type="ECO:0000256" key="9">
    <source>
        <dbReference type="ARBA" id="ARBA00022729"/>
    </source>
</evidence>
<accession>A0A9Q0LZ51</accession>
<feature type="disulfide bond" evidence="27">
    <location>
        <begin position="178"/>
        <end position="187"/>
    </location>
</feature>
<feature type="disulfide bond" evidence="27">
    <location>
        <begin position="122"/>
        <end position="139"/>
    </location>
</feature>
<dbReference type="PROSITE" id="PS50297">
    <property type="entry name" value="ANK_REP_REGION"/>
    <property type="match status" value="2"/>
</dbReference>
<evidence type="ECO:0000256" key="13">
    <source>
        <dbReference type="ARBA" id="ARBA00022976"/>
    </source>
</evidence>
<dbReference type="GO" id="GO:0007219">
    <property type="term" value="P:Notch signaling pathway"/>
    <property type="evidence" value="ECO:0007669"/>
    <property type="project" value="UniProtKB-KW"/>
</dbReference>
<evidence type="ECO:0000256" key="16">
    <source>
        <dbReference type="ARBA" id="ARBA00023028"/>
    </source>
</evidence>
<dbReference type="GO" id="GO:0044218">
    <property type="term" value="C:other organism cell membrane"/>
    <property type="evidence" value="ECO:0007669"/>
    <property type="project" value="UniProtKB-KW"/>
</dbReference>
<evidence type="ECO:0000256" key="23">
    <source>
        <dbReference type="ARBA" id="ARBA00023180"/>
    </source>
</evidence>
<dbReference type="SUPFAM" id="SSF90193">
    <property type="entry name" value="Notch domain"/>
    <property type="match status" value="2"/>
</dbReference>
<dbReference type="FunFam" id="2.10.25.10:FF:000472">
    <property type="entry name" value="Uncharacterized protein, isoform A"/>
    <property type="match status" value="1"/>
</dbReference>
<keyword evidence="20" id="KW-0010">Activator</keyword>
<dbReference type="GO" id="GO:0043235">
    <property type="term" value="C:receptor complex"/>
    <property type="evidence" value="ECO:0007669"/>
    <property type="project" value="TreeGrafter"/>
</dbReference>
<keyword evidence="8 29" id="KW-0812">Transmembrane</keyword>
<evidence type="ECO:0000256" key="26">
    <source>
        <dbReference type="PROSITE-ProRule" id="PRU00023"/>
    </source>
</evidence>
<feature type="region of interest" description="Disordered" evidence="28">
    <location>
        <begin position="1233"/>
        <end position="1284"/>
    </location>
</feature>
<dbReference type="Pfam" id="PF00008">
    <property type="entry name" value="EGF"/>
    <property type="match status" value="9"/>
</dbReference>
<comment type="similarity">
    <text evidence="4">Belongs to the NOTCH family.</text>
</comment>
<feature type="compositionally biased region" description="Low complexity" evidence="28">
    <location>
        <begin position="1693"/>
        <end position="1709"/>
    </location>
</feature>
<comment type="subcellular location">
    <subcellularLocation>
        <location evidence="3">Cell membrane</location>
        <topology evidence="3">Single-pass type I membrane protein</topology>
    </subcellularLocation>
    <subcellularLocation>
        <location evidence="1">Nucleus</location>
    </subcellularLocation>
    <subcellularLocation>
        <location evidence="2">Target cell membrane</location>
    </subcellularLocation>
</comment>
<dbReference type="PROSITE" id="PS01186">
    <property type="entry name" value="EGF_2"/>
    <property type="match status" value="14"/>
</dbReference>
<dbReference type="FunFam" id="2.10.25.10:FF:000508">
    <property type="entry name" value="Eyes shut homolog"/>
    <property type="match status" value="1"/>
</dbReference>
<dbReference type="GO" id="GO:0005886">
    <property type="term" value="C:plasma membrane"/>
    <property type="evidence" value="ECO:0007669"/>
    <property type="project" value="UniProtKB-SubCell"/>
</dbReference>
<evidence type="ECO:0000256" key="29">
    <source>
        <dbReference type="SAM" id="Phobius"/>
    </source>
</evidence>
<dbReference type="FunFam" id="2.10.25.10:FF:000471">
    <property type="entry name" value="Protein lin-12"/>
    <property type="match status" value="1"/>
</dbReference>
<feature type="disulfide bond" evidence="27">
    <location>
        <begin position="260"/>
        <end position="269"/>
    </location>
</feature>
<dbReference type="FunFam" id="2.10.25.10:FF:000143">
    <property type="entry name" value="Protein crumbs 1"/>
    <property type="match status" value="2"/>
</dbReference>
<dbReference type="Gene3D" id="2.10.25.10">
    <property type="entry name" value="Laminin"/>
    <property type="match status" value="21"/>
</dbReference>
<dbReference type="InterPro" id="IPR018097">
    <property type="entry name" value="EGF_Ca-bd_CS"/>
</dbReference>
<protein>
    <recommendedName>
        <fullName evidence="34">Notch</fullName>
    </recommendedName>
</protein>
<keyword evidence="6 27" id="KW-0245">EGF-like domain</keyword>
<feature type="domain" description="EGF-like" evidence="30">
    <location>
        <begin position="475"/>
        <end position="512"/>
    </location>
</feature>
<feature type="domain" description="EGF-like" evidence="30">
    <location>
        <begin position="827"/>
        <end position="863"/>
    </location>
</feature>
<feature type="domain" description="EGF-like" evidence="30">
    <location>
        <begin position="67"/>
        <end position="109"/>
    </location>
</feature>
<evidence type="ECO:0000256" key="11">
    <source>
        <dbReference type="ARBA" id="ARBA00022782"/>
    </source>
</evidence>
<dbReference type="PROSITE" id="PS00010">
    <property type="entry name" value="ASX_HYDROXYL"/>
    <property type="match status" value="14"/>
</dbReference>
<keyword evidence="10" id="KW-0677">Repeat</keyword>
<dbReference type="SUPFAM" id="SSF57196">
    <property type="entry name" value="EGF/Laminin"/>
    <property type="match status" value="18"/>
</dbReference>
<dbReference type="InterPro" id="IPR001881">
    <property type="entry name" value="EGF-like_Ca-bd_dom"/>
</dbReference>
<dbReference type="Pfam" id="PF13857">
    <property type="entry name" value="Ank_5"/>
    <property type="match status" value="1"/>
</dbReference>
<dbReference type="PROSITE" id="PS50088">
    <property type="entry name" value="ANK_REPEAT"/>
    <property type="match status" value="4"/>
</dbReference>
<dbReference type="PROSITE" id="PS01187">
    <property type="entry name" value="EGF_CA"/>
    <property type="match status" value="7"/>
</dbReference>
<dbReference type="InterPro" id="IPR013032">
    <property type="entry name" value="EGF-like_CS"/>
</dbReference>
<dbReference type="FunFam" id="2.10.25.10:FF:000136">
    <property type="entry name" value="Neurogenic locus notch 1"/>
    <property type="match status" value="1"/>
</dbReference>
<dbReference type="SMART" id="SM00248">
    <property type="entry name" value="ANK"/>
    <property type="match status" value="6"/>
</dbReference>
<dbReference type="Pfam" id="PF12661">
    <property type="entry name" value="hEGF"/>
    <property type="match status" value="5"/>
</dbReference>
<feature type="disulfide bond" evidence="27">
    <location>
        <begin position="891"/>
        <end position="900"/>
    </location>
</feature>
<dbReference type="InterPro" id="IPR009030">
    <property type="entry name" value="Growth_fac_rcpt_cys_sf"/>
</dbReference>
<feature type="domain" description="EGF-like" evidence="30">
    <location>
        <begin position="392"/>
        <end position="433"/>
    </location>
</feature>
<feature type="domain" description="EGF-like" evidence="30">
    <location>
        <begin position="789"/>
        <end position="825"/>
    </location>
</feature>
<feature type="domain" description="LNR" evidence="31">
    <location>
        <begin position="1023"/>
        <end position="1066"/>
    </location>
</feature>
<evidence type="ECO:0000256" key="20">
    <source>
        <dbReference type="ARBA" id="ARBA00023159"/>
    </source>
</evidence>
<feature type="disulfide bond" evidence="27">
    <location>
        <begin position="815"/>
        <end position="824"/>
    </location>
</feature>
<feature type="transmembrane region" description="Helical" evidence="29">
    <location>
        <begin position="2269"/>
        <end position="2292"/>
    </location>
</feature>
<feature type="repeat" description="ANK" evidence="26">
    <location>
        <begin position="1507"/>
        <end position="1539"/>
    </location>
</feature>
<dbReference type="InterPro" id="IPR036770">
    <property type="entry name" value="Ankyrin_rpt-contain_sf"/>
</dbReference>
<evidence type="ECO:0000256" key="12">
    <source>
        <dbReference type="ARBA" id="ARBA00022837"/>
    </source>
</evidence>
<feature type="disulfide bond" evidence="27">
    <location>
        <begin position="929"/>
        <end position="938"/>
    </location>
</feature>
<keyword evidence="18 29" id="KW-0472">Membrane</keyword>
<keyword evidence="15" id="KW-0805">Transcription regulation</keyword>
<keyword evidence="33" id="KW-1185">Reference proteome</keyword>
<feature type="repeat" description="ANK" evidence="26">
    <location>
        <begin position="1474"/>
        <end position="1506"/>
    </location>
</feature>
<feature type="disulfide bond" evidence="27">
    <location>
        <begin position="853"/>
        <end position="862"/>
    </location>
</feature>
<feature type="compositionally biased region" description="Basic residues" evidence="28">
    <location>
        <begin position="1675"/>
        <end position="1692"/>
    </location>
</feature>
<dbReference type="InterPro" id="IPR011656">
    <property type="entry name" value="Notch_NODP_dom"/>
</dbReference>
<feature type="region of interest" description="Disordered" evidence="28">
    <location>
        <begin position="1598"/>
        <end position="1738"/>
    </location>
</feature>
<feature type="disulfide bond" evidence="27">
    <location>
        <begin position="298"/>
        <end position="307"/>
    </location>
</feature>
<feature type="domain" description="EGF-like" evidence="30">
    <location>
        <begin position="659"/>
        <end position="695"/>
    </location>
</feature>
<feature type="disulfide bond" evidence="27">
    <location>
        <begin position="777"/>
        <end position="786"/>
    </location>
</feature>
<evidence type="ECO:0000256" key="21">
    <source>
        <dbReference type="ARBA" id="ARBA00023163"/>
    </source>
</evidence>
<organism evidence="32 33">
    <name type="scientific">Blomia tropicalis</name>
    <name type="common">Mite</name>
    <dbReference type="NCBI Taxonomy" id="40697"/>
    <lineage>
        <taxon>Eukaryota</taxon>
        <taxon>Metazoa</taxon>
        <taxon>Ecdysozoa</taxon>
        <taxon>Arthropoda</taxon>
        <taxon>Chelicerata</taxon>
        <taxon>Arachnida</taxon>
        <taxon>Acari</taxon>
        <taxon>Acariformes</taxon>
        <taxon>Sarcoptiformes</taxon>
        <taxon>Astigmata</taxon>
        <taxon>Glycyphagoidea</taxon>
        <taxon>Echimyopodidae</taxon>
        <taxon>Blomia</taxon>
    </lineage>
</organism>
<feature type="transmembrane region" description="Helical" evidence="29">
    <location>
        <begin position="1186"/>
        <end position="1207"/>
    </location>
</feature>
<dbReference type="CDD" id="cd21706">
    <property type="entry name" value="JMTM_dNotch"/>
    <property type="match status" value="1"/>
</dbReference>
<evidence type="ECO:0000256" key="8">
    <source>
        <dbReference type="ARBA" id="ARBA00022692"/>
    </source>
</evidence>
<dbReference type="GO" id="GO:0009986">
    <property type="term" value="C:cell surface"/>
    <property type="evidence" value="ECO:0007669"/>
    <property type="project" value="TreeGrafter"/>
</dbReference>
<feature type="disulfide bond" evidence="27">
    <location>
        <begin position="99"/>
        <end position="108"/>
    </location>
</feature>
<keyword evidence="23" id="KW-0325">Glycoprotein</keyword>
<feature type="domain" description="EGF-like" evidence="30">
    <location>
        <begin position="435"/>
        <end position="473"/>
    </location>
</feature>
<dbReference type="Pfam" id="PF07645">
    <property type="entry name" value="EGF_CA"/>
    <property type="match status" value="2"/>
</dbReference>
<dbReference type="Pfam" id="PF00066">
    <property type="entry name" value="Notch"/>
    <property type="match status" value="2"/>
</dbReference>
<feature type="domain" description="EGF-like" evidence="30">
    <location>
        <begin position="190"/>
        <end position="230"/>
    </location>
</feature>
<keyword evidence="5" id="KW-0268">Exocytosis</keyword>
<proteinExistence type="inferred from homology"/>
<evidence type="ECO:0000256" key="1">
    <source>
        <dbReference type="ARBA" id="ARBA00004123"/>
    </source>
</evidence>
<feature type="domain" description="EGF-like" evidence="30">
    <location>
        <begin position="232"/>
        <end position="270"/>
    </location>
</feature>
<dbReference type="FunFam" id="2.10.25.10:FF:000309">
    <property type="entry name" value="Uncharacterized protein, isoform A"/>
    <property type="match status" value="1"/>
</dbReference>
<dbReference type="PRINTS" id="PR01983">
    <property type="entry name" value="NOTCH"/>
</dbReference>
<dbReference type="InterPro" id="IPR000742">
    <property type="entry name" value="EGF"/>
</dbReference>
<feature type="domain" description="EGF-like" evidence="30">
    <location>
        <begin position="751"/>
        <end position="787"/>
    </location>
</feature>
<dbReference type="Proteomes" id="UP001142055">
    <property type="component" value="Chromosome 4"/>
</dbReference>
<keyword evidence="22" id="KW-0675">Receptor</keyword>
<dbReference type="GO" id="GO:0005634">
    <property type="term" value="C:nucleus"/>
    <property type="evidence" value="ECO:0007669"/>
    <property type="project" value="UniProtKB-SubCell"/>
</dbReference>
<keyword evidence="19 27" id="KW-1015">Disulfide bond</keyword>
<dbReference type="InterPro" id="IPR051355">
    <property type="entry name" value="Notch/Slit_guidance"/>
</dbReference>
<dbReference type="InterPro" id="IPR035993">
    <property type="entry name" value="Notch-like_dom_sf"/>
</dbReference>
<dbReference type="Pfam" id="PF07684">
    <property type="entry name" value="NODP"/>
    <property type="match status" value="1"/>
</dbReference>
<feature type="disulfide bond" evidence="27">
    <location>
        <begin position="220"/>
        <end position="229"/>
    </location>
</feature>
<dbReference type="PROSITE" id="PS00022">
    <property type="entry name" value="EGF_1"/>
    <property type="match status" value="19"/>
</dbReference>
<keyword evidence="13" id="KW-0914">Notch signaling pathway</keyword>
<evidence type="ECO:0000256" key="4">
    <source>
        <dbReference type="ARBA" id="ARBA00005847"/>
    </source>
</evidence>
<keyword evidence="14 29" id="KW-1133">Transmembrane helix</keyword>
<gene>
    <name evidence="32" type="ORF">RDWZM_010288</name>
</gene>
<feature type="disulfide bond" evidence="27">
    <location>
        <begin position="724"/>
        <end position="733"/>
    </location>
</feature>
<feature type="domain" description="EGF-like" evidence="30">
    <location>
        <begin position="350"/>
        <end position="386"/>
    </location>
</feature>
<feature type="disulfide bond" evidence="27">
    <location>
        <begin position="56"/>
        <end position="65"/>
    </location>
</feature>
<evidence type="ECO:0000259" key="31">
    <source>
        <dbReference type="PROSITE" id="PS50258"/>
    </source>
</evidence>
<feature type="region of interest" description="Disordered" evidence="28">
    <location>
        <begin position="1921"/>
        <end position="1962"/>
    </location>
</feature>
<dbReference type="PROSITE" id="PS50258">
    <property type="entry name" value="LNR"/>
    <property type="match status" value="2"/>
</dbReference>
<feature type="disulfide bond" evidence="27">
    <location>
        <begin position="141"/>
        <end position="150"/>
    </location>
</feature>
<evidence type="ECO:0000256" key="5">
    <source>
        <dbReference type="ARBA" id="ARBA00022483"/>
    </source>
</evidence>
<evidence type="ECO:0000256" key="7">
    <source>
        <dbReference type="ARBA" id="ARBA00022537"/>
    </source>
</evidence>
<feature type="domain" description="EGF-like" evidence="30">
    <location>
        <begin position="29"/>
        <end position="66"/>
    </location>
</feature>
<evidence type="ECO:0000256" key="24">
    <source>
        <dbReference type="ARBA" id="ARBA00023242"/>
    </source>
</evidence>
<reference evidence="32" key="1">
    <citation type="submission" date="2022-12" db="EMBL/GenBank/DDBJ databases">
        <title>Genome assemblies of Blomia tropicalis.</title>
        <authorList>
            <person name="Cui Y."/>
        </authorList>
    </citation>
    <scope>NUCLEOTIDE SEQUENCE</scope>
    <source>
        <tissue evidence="32">Adult mites</tissue>
    </source>
</reference>
<keyword evidence="16" id="KW-0800">Toxin</keyword>